<dbReference type="AlphaFoldDB" id="A0A251S0T2"/>
<name>A0A251S0T2_HELAN</name>
<evidence type="ECO:0000256" key="1">
    <source>
        <dbReference type="SAM" id="SignalP"/>
    </source>
</evidence>
<feature type="chain" id="PRO_5013281650" evidence="1">
    <location>
        <begin position="16"/>
        <end position="50"/>
    </location>
</feature>
<sequence length="50" mass="5544">MVLMLSFFLTHLTSLDRLLLFDKLIYSSSDAPGLQLLAMAEDDNGDEEPG</sequence>
<dbReference type="Proteomes" id="UP000215914">
    <property type="component" value="Chromosome 16"/>
</dbReference>
<evidence type="ECO:0000313" key="3">
    <source>
        <dbReference type="Proteomes" id="UP000215914"/>
    </source>
</evidence>
<keyword evidence="1" id="KW-0732">Signal</keyword>
<proteinExistence type="predicted"/>
<dbReference type="EMBL" id="CM007905">
    <property type="protein sequence ID" value="OTF92169.1"/>
    <property type="molecule type" value="Genomic_DNA"/>
</dbReference>
<organism evidence="2 3">
    <name type="scientific">Helianthus annuus</name>
    <name type="common">Common sunflower</name>
    <dbReference type="NCBI Taxonomy" id="4232"/>
    <lineage>
        <taxon>Eukaryota</taxon>
        <taxon>Viridiplantae</taxon>
        <taxon>Streptophyta</taxon>
        <taxon>Embryophyta</taxon>
        <taxon>Tracheophyta</taxon>
        <taxon>Spermatophyta</taxon>
        <taxon>Magnoliopsida</taxon>
        <taxon>eudicotyledons</taxon>
        <taxon>Gunneridae</taxon>
        <taxon>Pentapetalae</taxon>
        <taxon>asterids</taxon>
        <taxon>campanulids</taxon>
        <taxon>Asterales</taxon>
        <taxon>Asteraceae</taxon>
        <taxon>Asteroideae</taxon>
        <taxon>Heliantheae alliance</taxon>
        <taxon>Heliantheae</taxon>
        <taxon>Helianthus</taxon>
    </lineage>
</organism>
<evidence type="ECO:0000313" key="2">
    <source>
        <dbReference type="EMBL" id="OTF92169.1"/>
    </source>
</evidence>
<keyword evidence="3" id="KW-1185">Reference proteome</keyword>
<reference evidence="3" key="1">
    <citation type="journal article" date="2017" name="Nature">
        <title>The sunflower genome provides insights into oil metabolism, flowering and Asterid evolution.</title>
        <authorList>
            <person name="Badouin H."/>
            <person name="Gouzy J."/>
            <person name="Grassa C.J."/>
            <person name="Murat F."/>
            <person name="Staton S.E."/>
            <person name="Cottret L."/>
            <person name="Lelandais-Briere C."/>
            <person name="Owens G.L."/>
            <person name="Carrere S."/>
            <person name="Mayjonade B."/>
            <person name="Legrand L."/>
            <person name="Gill N."/>
            <person name="Kane N.C."/>
            <person name="Bowers J.E."/>
            <person name="Hubner S."/>
            <person name="Bellec A."/>
            <person name="Berard A."/>
            <person name="Berges H."/>
            <person name="Blanchet N."/>
            <person name="Boniface M.C."/>
            <person name="Brunel D."/>
            <person name="Catrice O."/>
            <person name="Chaidir N."/>
            <person name="Claudel C."/>
            <person name="Donnadieu C."/>
            <person name="Faraut T."/>
            <person name="Fievet G."/>
            <person name="Helmstetter N."/>
            <person name="King M."/>
            <person name="Knapp S.J."/>
            <person name="Lai Z."/>
            <person name="Le Paslier M.C."/>
            <person name="Lippi Y."/>
            <person name="Lorenzon L."/>
            <person name="Mandel J.R."/>
            <person name="Marage G."/>
            <person name="Marchand G."/>
            <person name="Marquand E."/>
            <person name="Bret-Mestries E."/>
            <person name="Morien E."/>
            <person name="Nambeesan S."/>
            <person name="Nguyen T."/>
            <person name="Pegot-Espagnet P."/>
            <person name="Pouilly N."/>
            <person name="Raftis F."/>
            <person name="Sallet E."/>
            <person name="Schiex T."/>
            <person name="Thomas J."/>
            <person name="Vandecasteele C."/>
            <person name="Vares D."/>
            <person name="Vear F."/>
            <person name="Vautrin S."/>
            <person name="Crespi M."/>
            <person name="Mangin B."/>
            <person name="Burke J.M."/>
            <person name="Salse J."/>
            <person name="Munos S."/>
            <person name="Vincourt P."/>
            <person name="Rieseberg L.H."/>
            <person name="Langlade N.B."/>
        </authorList>
    </citation>
    <scope>NUCLEOTIDE SEQUENCE [LARGE SCALE GENOMIC DNA]</scope>
    <source>
        <strain evidence="3">cv. SF193</strain>
    </source>
</reference>
<dbReference type="InParanoid" id="A0A251S0T2"/>
<accession>A0A251S0T2</accession>
<protein>
    <submittedName>
        <fullName evidence="2">Uncharacterized protein</fullName>
    </submittedName>
</protein>
<gene>
    <name evidence="2" type="ORF">HannXRQ_Chr16g0518921</name>
</gene>
<feature type="signal peptide" evidence="1">
    <location>
        <begin position="1"/>
        <end position="15"/>
    </location>
</feature>